<keyword evidence="1" id="KW-0678">Repressor</keyword>
<dbReference type="PROSITE" id="PS01081">
    <property type="entry name" value="HTH_TETR_1"/>
    <property type="match status" value="1"/>
</dbReference>
<proteinExistence type="predicted"/>
<dbReference type="PANTHER" id="PTHR30055:SF151">
    <property type="entry name" value="TRANSCRIPTIONAL REGULATORY PROTEIN"/>
    <property type="match status" value="1"/>
</dbReference>
<dbReference type="SUPFAM" id="SSF48498">
    <property type="entry name" value="Tetracyclin repressor-like, C-terminal domain"/>
    <property type="match status" value="1"/>
</dbReference>
<keyword evidence="3 5" id="KW-0238">DNA-binding</keyword>
<dbReference type="InterPro" id="IPR036271">
    <property type="entry name" value="Tet_transcr_reg_TetR-rel_C_sf"/>
</dbReference>
<keyword evidence="4" id="KW-0804">Transcription</keyword>
<keyword evidence="8" id="KW-1185">Reference proteome</keyword>
<dbReference type="InterPro" id="IPR009057">
    <property type="entry name" value="Homeodomain-like_sf"/>
</dbReference>
<sequence length="226" mass="25582">MRIKNLQITEPNIIKAAWELLDQIGIEDFSMRKLADLLHIQAPSLYWHFKSKQSLFQTLANEVAKEARQSAKLEGEWEEQLFHCASMIRSVMIKYPCSAQLLMRTVPSEPDYLALINSLLQIVDHLPVSDSDKFSSIACLLNYVIAFELDKYEQRRVDTAMKKEAEGGAQGMFMDSLARLSGGGPNVVQRMHHNGLFRELGSDNMFRTGLKIIIAGIAQLAQQQAR</sequence>
<organism evidence="7 8">
    <name type="scientific">Paenibacillus phytohabitans</name>
    <dbReference type="NCBI Taxonomy" id="2654978"/>
    <lineage>
        <taxon>Bacteria</taxon>
        <taxon>Bacillati</taxon>
        <taxon>Bacillota</taxon>
        <taxon>Bacilli</taxon>
        <taxon>Bacillales</taxon>
        <taxon>Paenibacillaceae</taxon>
        <taxon>Paenibacillus</taxon>
    </lineage>
</organism>
<evidence type="ECO:0000259" key="6">
    <source>
        <dbReference type="PROSITE" id="PS50977"/>
    </source>
</evidence>
<dbReference type="InterPro" id="IPR003012">
    <property type="entry name" value="Tet_transcr_reg_TetR"/>
</dbReference>
<evidence type="ECO:0000256" key="3">
    <source>
        <dbReference type="ARBA" id="ARBA00023125"/>
    </source>
</evidence>
<accession>A0ABX1YMD0</accession>
<protein>
    <submittedName>
        <fullName evidence="7">TetR family transcriptional regulator</fullName>
    </submittedName>
</protein>
<dbReference type="Gene3D" id="1.10.10.60">
    <property type="entry name" value="Homeodomain-like"/>
    <property type="match status" value="1"/>
</dbReference>
<dbReference type="InterPro" id="IPR050109">
    <property type="entry name" value="HTH-type_TetR-like_transc_reg"/>
</dbReference>
<evidence type="ECO:0000256" key="4">
    <source>
        <dbReference type="ARBA" id="ARBA00023163"/>
    </source>
</evidence>
<evidence type="ECO:0000256" key="2">
    <source>
        <dbReference type="ARBA" id="ARBA00023015"/>
    </source>
</evidence>
<dbReference type="Proteomes" id="UP000596857">
    <property type="component" value="Unassembled WGS sequence"/>
</dbReference>
<evidence type="ECO:0000313" key="8">
    <source>
        <dbReference type="Proteomes" id="UP000596857"/>
    </source>
</evidence>
<dbReference type="InterPro" id="IPR023772">
    <property type="entry name" value="DNA-bd_HTH_TetR-type_CS"/>
</dbReference>
<dbReference type="Pfam" id="PF02909">
    <property type="entry name" value="TetR_C_1"/>
    <property type="match status" value="1"/>
</dbReference>
<dbReference type="SUPFAM" id="SSF46689">
    <property type="entry name" value="Homeodomain-like"/>
    <property type="match status" value="1"/>
</dbReference>
<evidence type="ECO:0000256" key="5">
    <source>
        <dbReference type="PROSITE-ProRule" id="PRU00335"/>
    </source>
</evidence>
<evidence type="ECO:0000313" key="7">
    <source>
        <dbReference type="EMBL" id="NOU80930.1"/>
    </source>
</evidence>
<dbReference type="RefSeq" id="WP_171718481.1">
    <property type="nucleotide sequence ID" value="NZ_WHOB01000059.1"/>
</dbReference>
<reference evidence="7 8" key="1">
    <citation type="submission" date="2019-10" db="EMBL/GenBank/DDBJ databases">
        <title>Description of Paenibacillus terricola sp. nov.</title>
        <authorList>
            <person name="Carlier A."/>
            <person name="Qi S."/>
        </authorList>
    </citation>
    <scope>NUCLEOTIDE SEQUENCE [LARGE SCALE GENOMIC DNA]</scope>
    <source>
        <strain evidence="7 8">LMG 31459</strain>
    </source>
</reference>
<dbReference type="InterPro" id="IPR001647">
    <property type="entry name" value="HTH_TetR"/>
</dbReference>
<evidence type="ECO:0000256" key="1">
    <source>
        <dbReference type="ARBA" id="ARBA00022491"/>
    </source>
</evidence>
<feature type="DNA-binding region" description="H-T-H motif" evidence="5">
    <location>
        <begin position="30"/>
        <end position="49"/>
    </location>
</feature>
<dbReference type="PANTHER" id="PTHR30055">
    <property type="entry name" value="HTH-TYPE TRANSCRIPTIONAL REGULATOR RUTR"/>
    <property type="match status" value="1"/>
</dbReference>
<dbReference type="PRINTS" id="PR00400">
    <property type="entry name" value="TETREPRESSOR"/>
</dbReference>
<feature type="domain" description="HTH tetR-type" evidence="6">
    <location>
        <begin position="7"/>
        <end position="67"/>
    </location>
</feature>
<name>A0ABX1YMD0_9BACL</name>
<keyword evidence="2" id="KW-0805">Transcription regulation</keyword>
<dbReference type="InterPro" id="IPR004111">
    <property type="entry name" value="Repressor_TetR_C"/>
</dbReference>
<dbReference type="EMBL" id="WHOB01000059">
    <property type="protein sequence ID" value="NOU80930.1"/>
    <property type="molecule type" value="Genomic_DNA"/>
</dbReference>
<dbReference type="PRINTS" id="PR00455">
    <property type="entry name" value="HTHTETR"/>
</dbReference>
<comment type="caution">
    <text evidence="7">The sequence shown here is derived from an EMBL/GenBank/DDBJ whole genome shotgun (WGS) entry which is preliminary data.</text>
</comment>
<dbReference type="PROSITE" id="PS50977">
    <property type="entry name" value="HTH_TETR_2"/>
    <property type="match status" value="1"/>
</dbReference>
<dbReference type="Gene3D" id="1.10.357.10">
    <property type="entry name" value="Tetracycline Repressor, domain 2"/>
    <property type="match status" value="1"/>
</dbReference>
<dbReference type="Pfam" id="PF00440">
    <property type="entry name" value="TetR_N"/>
    <property type="match status" value="1"/>
</dbReference>
<gene>
    <name evidence="7" type="ORF">GC101_18885</name>
</gene>